<dbReference type="CDD" id="cd11649">
    <property type="entry name" value="RsmI_like"/>
    <property type="match status" value="1"/>
</dbReference>
<evidence type="ECO:0000256" key="2">
    <source>
        <dbReference type="ARBA" id="ARBA00022552"/>
    </source>
</evidence>
<dbReference type="InterPro" id="IPR000878">
    <property type="entry name" value="4pyrrol_Mease"/>
</dbReference>
<evidence type="ECO:0000259" key="6">
    <source>
        <dbReference type="Pfam" id="PF00590"/>
    </source>
</evidence>
<keyword evidence="3 7" id="KW-0489">Methyltransferase</keyword>
<gene>
    <name evidence="7" type="ORF">FSC37_03350</name>
</gene>
<dbReference type="PANTHER" id="PTHR46111">
    <property type="entry name" value="RIBOSOMAL RNA SMALL SUBUNIT METHYLTRANSFERASE I"/>
    <property type="match status" value="1"/>
</dbReference>
<keyword evidence="8" id="KW-1185">Reference proteome</keyword>
<dbReference type="InterPro" id="IPR008189">
    <property type="entry name" value="rRNA_ssu_MeTfrase_I"/>
</dbReference>
<reference evidence="7 8" key="1">
    <citation type="submission" date="2019-08" db="EMBL/GenBank/DDBJ databases">
        <authorList>
            <person name="Khan S.A."/>
            <person name="Jeon C.O."/>
            <person name="Jeong S.E."/>
        </authorList>
    </citation>
    <scope>NUCLEOTIDE SEQUENCE [LARGE SCALE GENOMIC DNA]</scope>
    <source>
        <strain evidence="8">IMCC1728</strain>
    </source>
</reference>
<comment type="caution">
    <text evidence="7">The sequence shown here is derived from an EMBL/GenBank/DDBJ whole genome shotgun (WGS) entry which is preliminary data.</text>
</comment>
<dbReference type="EMBL" id="VOPW01000001">
    <property type="protein sequence ID" value="TXC65478.1"/>
    <property type="molecule type" value="Genomic_DNA"/>
</dbReference>
<sequence length="287" mass="30275">MSETRGTLYRVPNALDFGIAGADEAVPLDDVLPIGALRVAAGLNHWVAENARSTRAFLKRVDRIVPLARALQQIEIVELPRVPKGGKQAAAPELGPLLAPLRTGADLGLISEAGLPAVADPGAALVQAAHAEHLPVVALPGPSSLLLALAASGLNGQSFAFVGYLPVEAPARAARLRELEVLSRKARQTQLLIETPYRNAAILQAMLEHLQPGTRVAVSCGLTAPGAFTRTDSVARWRSQPGTLLPIDRRSLRCSPIESRALQDDEVSSSGAFLAPNSAATFFFGLM</sequence>
<accession>A0A5C6U151</accession>
<dbReference type="InterPro" id="IPR035996">
    <property type="entry name" value="4pyrrol_Methylase_sf"/>
</dbReference>
<keyword evidence="4 7" id="KW-0808">Transferase</keyword>
<evidence type="ECO:0000256" key="1">
    <source>
        <dbReference type="ARBA" id="ARBA00022490"/>
    </source>
</evidence>
<keyword evidence="1" id="KW-0963">Cytoplasm</keyword>
<evidence type="ECO:0000313" key="7">
    <source>
        <dbReference type="EMBL" id="TXC65478.1"/>
    </source>
</evidence>
<dbReference type="PANTHER" id="PTHR46111:SF2">
    <property type="entry name" value="SAM-DEPENDENT METHYLTRANSFERASE"/>
    <property type="match status" value="1"/>
</dbReference>
<proteinExistence type="predicted"/>
<dbReference type="SUPFAM" id="SSF53790">
    <property type="entry name" value="Tetrapyrrole methylase"/>
    <property type="match status" value="1"/>
</dbReference>
<evidence type="ECO:0000256" key="4">
    <source>
        <dbReference type="ARBA" id="ARBA00022679"/>
    </source>
</evidence>
<keyword evidence="5" id="KW-0949">S-adenosyl-L-methionine</keyword>
<dbReference type="InterPro" id="IPR014777">
    <property type="entry name" value="4pyrrole_Mease_sub1"/>
</dbReference>
<keyword evidence="2" id="KW-0698">rRNA processing</keyword>
<dbReference type="GO" id="GO:0006364">
    <property type="term" value="P:rRNA processing"/>
    <property type="evidence" value="ECO:0007669"/>
    <property type="project" value="UniProtKB-KW"/>
</dbReference>
<evidence type="ECO:0000313" key="8">
    <source>
        <dbReference type="Proteomes" id="UP000321832"/>
    </source>
</evidence>
<dbReference type="Pfam" id="PF00590">
    <property type="entry name" value="TP_methylase"/>
    <property type="match status" value="1"/>
</dbReference>
<dbReference type="Gene3D" id="3.30.950.10">
    <property type="entry name" value="Methyltransferase, Cobalt-precorrin-4 Transmethylase, Domain 2"/>
    <property type="match status" value="1"/>
</dbReference>
<feature type="domain" description="Tetrapyrrole methylase" evidence="6">
    <location>
        <begin position="82"/>
        <end position="226"/>
    </location>
</feature>
<dbReference type="GO" id="GO:0032259">
    <property type="term" value="P:methylation"/>
    <property type="evidence" value="ECO:0007669"/>
    <property type="project" value="UniProtKB-KW"/>
</dbReference>
<dbReference type="Proteomes" id="UP000321832">
    <property type="component" value="Unassembled WGS sequence"/>
</dbReference>
<dbReference type="InterPro" id="IPR014776">
    <property type="entry name" value="4pyrrole_Mease_sub2"/>
</dbReference>
<evidence type="ECO:0000256" key="3">
    <source>
        <dbReference type="ARBA" id="ARBA00022603"/>
    </source>
</evidence>
<dbReference type="Gene3D" id="3.40.1010.10">
    <property type="entry name" value="Cobalt-precorrin-4 Transmethylase, Domain 1"/>
    <property type="match status" value="1"/>
</dbReference>
<dbReference type="AlphaFoldDB" id="A0A5C6U151"/>
<protein>
    <submittedName>
        <fullName evidence="7">SAM-dependent methyltransferase</fullName>
    </submittedName>
</protein>
<organism evidence="7 8">
    <name type="scientific">Piscinibacter aquaticus</name>
    <dbReference type="NCBI Taxonomy" id="392597"/>
    <lineage>
        <taxon>Bacteria</taxon>
        <taxon>Pseudomonadati</taxon>
        <taxon>Pseudomonadota</taxon>
        <taxon>Betaproteobacteria</taxon>
        <taxon>Burkholderiales</taxon>
        <taxon>Sphaerotilaceae</taxon>
        <taxon>Piscinibacter</taxon>
    </lineage>
</organism>
<evidence type="ECO:0000256" key="5">
    <source>
        <dbReference type="ARBA" id="ARBA00022691"/>
    </source>
</evidence>
<dbReference type="GO" id="GO:0008168">
    <property type="term" value="F:methyltransferase activity"/>
    <property type="evidence" value="ECO:0007669"/>
    <property type="project" value="UniProtKB-KW"/>
</dbReference>
<name>A0A5C6U151_9BURK</name>